<dbReference type="OrthoDB" id="4227003at2759"/>
<comment type="similarity">
    <text evidence="2">Belongs to the ustYa family.</text>
</comment>
<evidence type="ECO:0000256" key="1">
    <source>
        <dbReference type="ARBA" id="ARBA00004685"/>
    </source>
</evidence>
<protein>
    <recommendedName>
        <fullName evidence="7">Oxidase ustYa</fullName>
    </recommendedName>
</protein>
<evidence type="ECO:0000313" key="5">
    <source>
        <dbReference type="EMBL" id="KKA19131.1"/>
    </source>
</evidence>
<proteinExistence type="inferred from homology"/>
<keyword evidence="4" id="KW-0472">Membrane</keyword>
<evidence type="ECO:0000256" key="3">
    <source>
        <dbReference type="SAM" id="MobiDB-lite"/>
    </source>
</evidence>
<evidence type="ECO:0000256" key="4">
    <source>
        <dbReference type="SAM" id="Phobius"/>
    </source>
</evidence>
<evidence type="ECO:0000256" key="2">
    <source>
        <dbReference type="ARBA" id="ARBA00035112"/>
    </source>
</evidence>
<dbReference type="PANTHER" id="PTHR33365">
    <property type="entry name" value="YALI0B05434P"/>
    <property type="match status" value="1"/>
</dbReference>
<evidence type="ECO:0000313" key="6">
    <source>
        <dbReference type="Proteomes" id="UP000053958"/>
    </source>
</evidence>
<comment type="caution">
    <text evidence="5">The sequence shown here is derived from an EMBL/GenBank/DDBJ whole genome shotgun (WGS) entry which is preliminary data.</text>
</comment>
<organism evidence="5 6">
    <name type="scientific">Rasamsonia emersonii (strain ATCC 16479 / CBS 393.64 / IMI 116815)</name>
    <dbReference type="NCBI Taxonomy" id="1408163"/>
    <lineage>
        <taxon>Eukaryota</taxon>
        <taxon>Fungi</taxon>
        <taxon>Dikarya</taxon>
        <taxon>Ascomycota</taxon>
        <taxon>Pezizomycotina</taxon>
        <taxon>Eurotiomycetes</taxon>
        <taxon>Eurotiomycetidae</taxon>
        <taxon>Eurotiales</taxon>
        <taxon>Trichocomaceae</taxon>
        <taxon>Rasamsonia</taxon>
    </lineage>
</organism>
<comment type="pathway">
    <text evidence="1">Mycotoxin biosynthesis.</text>
</comment>
<dbReference type="GeneID" id="25319199"/>
<sequence length="243" mass="26843">MVNFVRSPASSASCTWHLLLVSIGAILIVVTTIDIYLRVLSPPGESNSIAMAKTMPKLFPSGPHSIPHHGEPDDHSQSDNTVGSVFRVIEILEDLGPAGDKAWDTLLFPEKGGYVYVKTNDSSADPEPWGVAMFHGLHCLMMLRATMQEGQGTMQEMQDHGRHDHLTRDLDVLSPTHLKHCLSYIAQSLICAADGTLEPPHIAYDDNGHVIKYTVDGMVLQSEKEPLDRWEHKRGDTIDSLWG</sequence>
<feature type="region of interest" description="Disordered" evidence="3">
    <location>
        <begin position="60"/>
        <end position="79"/>
    </location>
</feature>
<dbReference type="GO" id="GO:0043386">
    <property type="term" value="P:mycotoxin biosynthetic process"/>
    <property type="evidence" value="ECO:0007669"/>
    <property type="project" value="InterPro"/>
</dbReference>
<reference evidence="5 6" key="1">
    <citation type="submission" date="2015-04" db="EMBL/GenBank/DDBJ databases">
        <authorList>
            <person name="Heijne W.H."/>
            <person name="Fedorova N.D."/>
            <person name="Nierman W.C."/>
            <person name="Vollebregt A.W."/>
            <person name="Zhao Z."/>
            <person name="Wu L."/>
            <person name="Kumar M."/>
            <person name="Stam H."/>
            <person name="van den Berg M.A."/>
            <person name="Pel H.J."/>
        </authorList>
    </citation>
    <scope>NUCLEOTIDE SEQUENCE [LARGE SCALE GENOMIC DNA]</scope>
    <source>
        <strain evidence="5 6">CBS 393.64</strain>
    </source>
</reference>
<dbReference type="AlphaFoldDB" id="A0A0F4YMT0"/>
<name>A0A0F4YMT0_RASE3</name>
<dbReference type="PANTHER" id="PTHR33365:SF4">
    <property type="entry name" value="CYCLOCHLOROTINE BIOSYNTHESIS PROTEIN O"/>
    <property type="match status" value="1"/>
</dbReference>
<keyword evidence="6" id="KW-1185">Reference proteome</keyword>
<keyword evidence="4" id="KW-0812">Transmembrane</keyword>
<evidence type="ECO:0008006" key="7">
    <source>
        <dbReference type="Google" id="ProtNLM"/>
    </source>
</evidence>
<dbReference type="EMBL" id="LASV01000381">
    <property type="protein sequence ID" value="KKA19131.1"/>
    <property type="molecule type" value="Genomic_DNA"/>
</dbReference>
<keyword evidence="4" id="KW-1133">Transmembrane helix</keyword>
<accession>A0A0F4YMT0</accession>
<dbReference type="Proteomes" id="UP000053958">
    <property type="component" value="Unassembled WGS sequence"/>
</dbReference>
<dbReference type="STRING" id="1408163.A0A0F4YMT0"/>
<feature type="transmembrane region" description="Helical" evidence="4">
    <location>
        <begin position="16"/>
        <end position="37"/>
    </location>
</feature>
<gene>
    <name evidence="5" type="ORF">T310_6922</name>
</gene>
<dbReference type="InterPro" id="IPR021765">
    <property type="entry name" value="UstYa-like"/>
</dbReference>
<feature type="compositionally biased region" description="Basic and acidic residues" evidence="3">
    <location>
        <begin position="68"/>
        <end position="77"/>
    </location>
</feature>
<dbReference type="Pfam" id="PF11807">
    <property type="entry name" value="UstYa"/>
    <property type="match status" value="1"/>
</dbReference>
<dbReference type="RefSeq" id="XP_013325743.1">
    <property type="nucleotide sequence ID" value="XM_013470289.1"/>
</dbReference>